<dbReference type="PROSITE" id="PS00061">
    <property type="entry name" value="ADH_SHORT"/>
    <property type="match status" value="1"/>
</dbReference>
<evidence type="ECO:0000256" key="3">
    <source>
        <dbReference type="ARBA" id="ARBA00012948"/>
    </source>
</evidence>
<gene>
    <name evidence="14" type="primary">fabG</name>
    <name evidence="14" type="ORF">SBA5_160045</name>
</gene>
<name>A0A2N9L5P0_9BACT</name>
<dbReference type="NCBIfam" id="NF005559">
    <property type="entry name" value="PRK07231.1"/>
    <property type="match status" value="1"/>
</dbReference>
<feature type="binding site" evidence="11">
    <location>
        <begin position="63"/>
        <end position="64"/>
    </location>
    <ligand>
        <name>NADP(+)</name>
        <dbReference type="ChEBI" id="CHEBI:58349"/>
    </ligand>
</feature>
<dbReference type="InterPro" id="IPR011284">
    <property type="entry name" value="3oxo_ACP_reduc"/>
</dbReference>
<comment type="similarity">
    <text evidence="2 12">Belongs to the short-chain dehydrogenases/reductases (SDR) family.</text>
</comment>
<protein>
    <recommendedName>
        <fullName evidence="3 12">3-oxoacyl-[acyl-carrier-protein] reductase</fullName>
        <ecNumber evidence="3 12">1.1.1.100</ecNumber>
    </recommendedName>
</protein>
<keyword evidence="4 12" id="KW-0444">Lipid biosynthesis</keyword>
<dbReference type="NCBIfam" id="TIGR01830">
    <property type="entry name" value="3oxo_ACP_reduc"/>
    <property type="match status" value="1"/>
</dbReference>
<dbReference type="PANTHER" id="PTHR42879">
    <property type="entry name" value="3-OXOACYL-(ACYL-CARRIER-PROTEIN) REDUCTASE"/>
    <property type="match status" value="1"/>
</dbReference>
<dbReference type="SMART" id="SM00822">
    <property type="entry name" value="PKS_KR"/>
    <property type="match status" value="1"/>
</dbReference>
<dbReference type="InterPro" id="IPR057326">
    <property type="entry name" value="KR_dom"/>
</dbReference>
<dbReference type="CDD" id="cd05333">
    <property type="entry name" value="BKR_SDR_c"/>
    <property type="match status" value="1"/>
</dbReference>
<keyword evidence="8 12" id="KW-0443">Lipid metabolism</keyword>
<accession>A0A2N9L5P0</accession>
<evidence type="ECO:0000256" key="11">
    <source>
        <dbReference type="PIRSR" id="PIRSR611284-2"/>
    </source>
</evidence>
<dbReference type="PRINTS" id="PR00080">
    <property type="entry name" value="SDRFAMILY"/>
</dbReference>
<evidence type="ECO:0000256" key="2">
    <source>
        <dbReference type="ARBA" id="ARBA00006484"/>
    </source>
</evidence>
<comment type="function">
    <text evidence="12">Catalyzes the NADPH-dependent reduction of beta-ketoacyl-ACP substrates to beta-hydroxyacyl-ACP products, the first reductive step in the elongation cycle of fatty acid biosynthesis.</text>
</comment>
<dbReference type="InterPro" id="IPR020904">
    <property type="entry name" value="Sc_DH/Rdtase_CS"/>
</dbReference>
<organism evidence="14 15">
    <name type="scientific">Candidatus Sulfuritelmatomonas gaucii</name>
    <dbReference type="NCBI Taxonomy" id="2043161"/>
    <lineage>
        <taxon>Bacteria</taxon>
        <taxon>Pseudomonadati</taxon>
        <taxon>Acidobacteriota</taxon>
        <taxon>Terriglobia</taxon>
        <taxon>Terriglobales</taxon>
        <taxon>Acidobacteriaceae</taxon>
        <taxon>Candidatus Sulfuritelmatomonas</taxon>
    </lineage>
</organism>
<feature type="domain" description="Ketoreductase" evidence="13">
    <location>
        <begin position="7"/>
        <end position="186"/>
    </location>
</feature>
<keyword evidence="6 11" id="KW-0521">NADP</keyword>
<comment type="catalytic activity">
    <reaction evidence="12">
        <text>a (3R)-hydroxyacyl-[ACP] + NADP(+) = a 3-oxoacyl-[ACP] + NADPH + H(+)</text>
        <dbReference type="Rhea" id="RHEA:17397"/>
        <dbReference type="Rhea" id="RHEA-COMP:9916"/>
        <dbReference type="Rhea" id="RHEA-COMP:9945"/>
        <dbReference type="ChEBI" id="CHEBI:15378"/>
        <dbReference type="ChEBI" id="CHEBI:57783"/>
        <dbReference type="ChEBI" id="CHEBI:58349"/>
        <dbReference type="ChEBI" id="CHEBI:78776"/>
        <dbReference type="ChEBI" id="CHEBI:78827"/>
        <dbReference type="EC" id="1.1.1.100"/>
    </reaction>
</comment>
<dbReference type="GO" id="GO:0051287">
    <property type="term" value="F:NAD binding"/>
    <property type="evidence" value="ECO:0007669"/>
    <property type="project" value="UniProtKB-UniRule"/>
</dbReference>
<dbReference type="GO" id="GO:0030497">
    <property type="term" value="P:fatty acid elongation"/>
    <property type="evidence" value="ECO:0007669"/>
    <property type="project" value="UniProtKB-ARBA"/>
</dbReference>
<dbReference type="FunFam" id="3.40.50.720:FF:000037">
    <property type="entry name" value="3-oxoacyl-[acyl-carrier-protein] reductase FabG"/>
    <property type="match status" value="1"/>
</dbReference>
<feature type="binding site" evidence="11">
    <location>
        <begin position="155"/>
        <end position="159"/>
    </location>
    <ligand>
        <name>NADP(+)</name>
        <dbReference type="ChEBI" id="CHEBI:58349"/>
    </ligand>
</feature>
<reference evidence="15" key="1">
    <citation type="submission" date="2018-02" db="EMBL/GenBank/DDBJ databases">
        <authorList>
            <person name="Hausmann B."/>
        </authorList>
    </citation>
    <scope>NUCLEOTIDE SEQUENCE [LARGE SCALE GENOMIC DNA]</scope>
    <source>
        <strain evidence="15">Peat soil MAG SbA5</strain>
    </source>
</reference>
<evidence type="ECO:0000256" key="10">
    <source>
        <dbReference type="PIRSR" id="PIRSR611284-1"/>
    </source>
</evidence>
<evidence type="ECO:0000313" key="14">
    <source>
        <dbReference type="EMBL" id="SPE18561.1"/>
    </source>
</evidence>
<keyword evidence="7 12" id="KW-0560">Oxidoreductase</keyword>
<feature type="binding site" evidence="11">
    <location>
        <position position="90"/>
    </location>
    <ligand>
        <name>NADP(+)</name>
        <dbReference type="ChEBI" id="CHEBI:58349"/>
    </ligand>
</feature>
<proteinExistence type="inferred from homology"/>
<dbReference type="InterPro" id="IPR050259">
    <property type="entry name" value="SDR"/>
</dbReference>
<dbReference type="SUPFAM" id="SSF51735">
    <property type="entry name" value="NAD(P)-binding Rossmann-fold domains"/>
    <property type="match status" value="1"/>
</dbReference>
<evidence type="ECO:0000259" key="13">
    <source>
        <dbReference type="SMART" id="SM00822"/>
    </source>
</evidence>
<feature type="binding site" evidence="11">
    <location>
        <position position="188"/>
    </location>
    <ligand>
        <name>NADP(+)</name>
        <dbReference type="ChEBI" id="CHEBI:58349"/>
    </ligand>
</feature>
<dbReference type="OrthoDB" id="9803333at2"/>
<dbReference type="AlphaFoldDB" id="A0A2N9L5P0"/>
<dbReference type="EMBL" id="OKRB01000068">
    <property type="protein sequence ID" value="SPE18561.1"/>
    <property type="molecule type" value="Genomic_DNA"/>
</dbReference>
<dbReference type="InterPro" id="IPR036291">
    <property type="entry name" value="NAD(P)-bd_dom_sf"/>
</dbReference>
<evidence type="ECO:0000313" key="15">
    <source>
        <dbReference type="Proteomes" id="UP000239735"/>
    </source>
</evidence>
<keyword evidence="5 12" id="KW-0276">Fatty acid metabolism</keyword>
<dbReference type="NCBIfam" id="NF009464">
    <property type="entry name" value="PRK12824.1"/>
    <property type="match status" value="1"/>
</dbReference>
<comment type="subunit">
    <text evidence="12">Homotetramer.</text>
</comment>
<evidence type="ECO:0000256" key="6">
    <source>
        <dbReference type="ARBA" id="ARBA00022857"/>
    </source>
</evidence>
<comment type="pathway">
    <text evidence="1 12">Lipid metabolism; fatty acid biosynthesis.</text>
</comment>
<evidence type="ECO:0000256" key="1">
    <source>
        <dbReference type="ARBA" id="ARBA00005194"/>
    </source>
</evidence>
<dbReference type="Gene3D" id="3.40.50.720">
    <property type="entry name" value="NAD(P)-binding Rossmann-like Domain"/>
    <property type="match status" value="1"/>
</dbReference>
<sequence length="248" mass="25768">MGDLQGRIALVTGGAQGIGRAIAEELAAAGAVLALADVNEAKLTETVGEFKAQGVDASAFTVNVSSRESIETGAKAILEKFGKVEIIVNNAGITRDNLMLRMKPADWDLVISINLTGAFLLTQALLSPMLKNRWGRIVNIASVVGRAGQAGQVNYAASKAGLIGFTRSLAREVASRGITVNAVAPGYIETPMTAVLTEEVTKAMLAAIPLGRRGTPKDVAQAVKFLASDAASYITGHVLDVNGGMFMG</sequence>
<keyword evidence="9 12" id="KW-0275">Fatty acid biosynthesis</keyword>
<dbReference type="PANTHER" id="PTHR42879:SF2">
    <property type="entry name" value="3-OXOACYL-[ACYL-CARRIER-PROTEIN] REDUCTASE FABG"/>
    <property type="match status" value="1"/>
</dbReference>
<dbReference type="GO" id="GO:0004316">
    <property type="term" value="F:3-oxoacyl-[acyl-carrier-protein] reductase (NADPH) activity"/>
    <property type="evidence" value="ECO:0007669"/>
    <property type="project" value="UniProtKB-UniRule"/>
</dbReference>
<dbReference type="Proteomes" id="UP000239735">
    <property type="component" value="Unassembled WGS sequence"/>
</dbReference>
<evidence type="ECO:0000256" key="9">
    <source>
        <dbReference type="ARBA" id="ARBA00023160"/>
    </source>
</evidence>
<evidence type="ECO:0000256" key="4">
    <source>
        <dbReference type="ARBA" id="ARBA00022516"/>
    </source>
</evidence>
<dbReference type="NCBIfam" id="NF009466">
    <property type="entry name" value="PRK12826.1-2"/>
    <property type="match status" value="1"/>
</dbReference>
<evidence type="ECO:0000256" key="12">
    <source>
        <dbReference type="RuleBase" id="RU366074"/>
    </source>
</evidence>
<dbReference type="PRINTS" id="PR00081">
    <property type="entry name" value="GDHRDH"/>
</dbReference>
<dbReference type="InterPro" id="IPR002347">
    <property type="entry name" value="SDR_fam"/>
</dbReference>
<dbReference type="NCBIfam" id="NF004198">
    <property type="entry name" value="PRK05653.1-3"/>
    <property type="match status" value="1"/>
</dbReference>
<feature type="active site" description="Proton acceptor" evidence="10">
    <location>
        <position position="155"/>
    </location>
</feature>
<dbReference type="UniPathway" id="UPA00094"/>
<dbReference type="EC" id="1.1.1.100" evidence="3 12"/>
<evidence type="ECO:0000256" key="8">
    <source>
        <dbReference type="ARBA" id="ARBA00023098"/>
    </source>
</evidence>
<dbReference type="Pfam" id="PF13561">
    <property type="entry name" value="adh_short_C2"/>
    <property type="match status" value="1"/>
</dbReference>
<evidence type="ECO:0000256" key="7">
    <source>
        <dbReference type="ARBA" id="ARBA00023002"/>
    </source>
</evidence>
<evidence type="ECO:0000256" key="5">
    <source>
        <dbReference type="ARBA" id="ARBA00022832"/>
    </source>
</evidence>